<reference evidence="4 5" key="1">
    <citation type="journal article" date="2018" name="Nat. Ecol. Evol.">
        <title>Genomic signatures of mitonuclear coevolution across populations of Tigriopus californicus.</title>
        <authorList>
            <person name="Barreto F.S."/>
            <person name="Watson E.T."/>
            <person name="Lima T.G."/>
            <person name="Willett C.S."/>
            <person name="Edmands S."/>
            <person name="Li W."/>
            <person name="Burton R.S."/>
        </authorList>
    </citation>
    <scope>NUCLEOTIDE SEQUENCE [LARGE SCALE GENOMIC DNA]</scope>
    <source>
        <strain evidence="4 5">San Diego</strain>
    </source>
</reference>
<dbReference type="SMART" id="SM00355">
    <property type="entry name" value="ZnF_C2H2"/>
    <property type="match status" value="2"/>
</dbReference>
<dbReference type="EMBL" id="VCGU01000004">
    <property type="protein sequence ID" value="TRY76398.1"/>
    <property type="molecule type" value="Genomic_DNA"/>
</dbReference>
<evidence type="ECO:0000256" key="2">
    <source>
        <dbReference type="SAM" id="MobiDB-lite"/>
    </source>
</evidence>
<feature type="region of interest" description="Disordered" evidence="2">
    <location>
        <begin position="1"/>
        <end position="21"/>
    </location>
</feature>
<dbReference type="PROSITE" id="PS50157">
    <property type="entry name" value="ZINC_FINGER_C2H2_2"/>
    <property type="match status" value="1"/>
</dbReference>
<accession>A0A553PFC8</accession>
<keyword evidence="1" id="KW-0862">Zinc</keyword>
<keyword evidence="1" id="KW-0863">Zinc-finger</keyword>
<gene>
    <name evidence="4" type="ORF">TCAL_11781</name>
</gene>
<evidence type="ECO:0000313" key="4">
    <source>
        <dbReference type="EMBL" id="TRY76398.1"/>
    </source>
</evidence>
<keyword evidence="5" id="KW-1185">Reference proteome</keyword>
<dbReference type="GO" id="GO:0008270">
    <property type="term" value="F:zinc ion binding"/>
    <property type="evidence" value="ECO:0007669"/>
    <property type="project" value="UniProtKB-KW"/>
</dbReference>
<evidence type="ECO:0000259" key="3">
    <source>
        <dbReference type="PROSITE" id="PS50157"/>
    </source>
</evidence>
<sequence>MSSRRNLRRAPGYPRRNPRKSSVVDGVANATIPAKKVGQWGCLDCSHRSNRADHLIEHMIFQHHREKNDPYFKTLNHTRWETCPGCNQSKSKLSQHKKSCKEFLAKMAPQEGLNRTMAPRDGGSSENSSSPSNSNANPGSNEANKDRTPPVGNESWAKYCCPECAYSTQYGYHLRRHMMTIHKRSKHDAFCRTMGVDGRKPCPKCFQEVTNLIEHRKLCPAWTSKALPVLQILKNSNLEECFRQYLGHTPLSTRSNYERHFRFIQSQHVTQMCDRVVSSSGQNDLDKYAINPTFLRDLTMGLLELTTGGLRGVSIRSLTLKEYQRREVVSEEPFEVSMKCHAHRLARPYDISEVIVKSRIVMEVLSRYVEHSRLLIGDPTVLAKPGSPLFPTMRNRIPCSTKIAIAWVRRVMLKELHIKDDADPELTTLNSSAIRKAFTSNSAGLAEFKQKTGSMQP</sequence>
<keyword evidence="1" id="KW-0479">Metal-binding</keyword>
<organism evidence="4 5">
    <name type="scientific">Tigriopus californicus</name>
    <name type="common">Marine copepod</name>
    <dbReference type="NCBI Taxonomy" id="6832"/>
    <lineage>
        <taxon>Eukaryota</taxon>
        <taxon>Metazoa</taxon>
        <taxon>Ecdysozoa</taxon>
        <taxon>Arthropoda</taxon>
        <taxon>Crustacea</taxon>
        <taxon>Multicrustacea</taxon>
        <taxon>Hexanauplia</taxon>
        <taxon>Copepoda</taxon>
        <taxon>Harpacticoida</taxon>
        <taxon>Harpacticidae</taxon>
        <taxon>Tigriopus</taxon>
    </lineage>
</organism>
<proteinExistence type="predicted"/>
<dbReference type="AlphaFoldDB" id="A0A553PFC8"/>
<evidence type="ECO:0000256" key="1">
    <source>
        <dbReference type="PROSITE-ProRule" id="PRU00042"/>
    </source>
</evidence>
<feature type="compositionally biased region" description="Low complexity" evidence="2">
    <location>
        <begin position="124"/>
        <end position="142"/>
    </location>
</feature>
<feature type="region of interest" description="Disordered" evidence="2">
    <location>
        <begin position="106"/>
        <end position="150"/>
    </location>
</feature>
<comment type="caution">
    <text evidence="4">The sequence shown here is derived from an EMBL/GenBank/DDBJ whole genome shotgun (WGS) entry which is preliminary data.</text>
</comment>
<dbReference type="InterPro" id="IPR013087">
    <property type="entry name" value="Znf_C2H2_type"/>
</dbReference>
<dbReference type="Proteomes" id="UP000318571">
    <property type="component" value="Chromosome 5"/>
</dbReference>
<protein>
    <recommendedName>
        <fullName evidence="3">C2H2-type domain-containing protein</fullName>
    </recommendedName>
</protein>
<evidence type="ECO:0000313" key="5">
    <source>
        <dbReference type="Proteomes" id="UP000318571"/>
    </source>
</evidence>
<feature type="domain" description="C2H2-type" evidence="3">
    <location>
        <begin position="159"/>
        <end position="187"/>
    </location>
</feature>
<name>A0A553PFC8_TIGCA</name>